<reference evidence="2 3" key="1">
    <citation type="journal article" date="2018" name="Front. Microbiol.">
        <title>Genomic and genetic insights into a cosmopolitan fungus, Paecilomyces variotii (Eurotiales).</title>
        <authorList>
            <person name="Urquhart A.S."/>
            <person name="Mondo S.J."/>
            <person name="Makela M.R."/>
            <person name="Hane J.K."/>
            <person name="Wiebenga A."/>
            <person name="He G."/>
            <person name="Mihaltcheva S."/>
            <person name="Pangilinan J."/>
            <person name="Lipzen A."/>
            <person name="Barry K."/>
            <person name="de Vries R.P."/>
            <person name="Grigoriev I.V."/>
            <person name="Idnurm A."/>
        </authorList>
    </citation>
    <scope>NUCLEOTIDE SEQUENCE [LARGE SCALE GENOMIC DNA]</scope>
    <source>
        <strain evidence="2 3">CBS 101075</strain>
    </source>
</reference>
<dbReference type="EMBL" id="RCNU01000002">
    <property type="protein sequence ID" value="RWQ97400.1"/>
    <property type="molecule type" value="Genomic_DNA"/>
</dbReference>
<evidence type="ECO:0000313" key="2">
    <source>
        <dbReference type="EMBL" id="RWQ97400.1"/>
    </source>
</evidence>
<dbReference type="VEuPathDB" id="FungiDB:C8Q69DRAFT_134982"/>
<dbReference type="AlphaFoldDB" id="A0A443I021"/>
<keyword evidence="3" id="KW-1185">Reference proteome</keyword>
<gene>
    <name evidence="2" type="ORF">C8Q69DRAFT_134982</name>
</gene>
<evidence type="ECO:0000256" key="1">
    <source>
        <dbReference type="ARBA" id="ARBA00023604"/>
    </source>
</evidence>
<proteinExistence type="inferred from homology"/>
<name>A0A443I021_BYSSP</name>
<dbReference type="PANTHER" id="PTHR34598">
    <property type="entry name" value="BLL6449 PROTEIN"/>
    <property type="match status" value="1"/>
</dbReference>
<dbReference type="PANTHER" id="PTHR34598:SF3">
    <property type="entry name" value="OXIDOREDUCTASE AN1597"/>
    <property type="match status" value="1"/>
</dbReference>
<dbReference type="Proteomes" id="UP000283841">
    <property type="component" value="Unassembled WGS sequence"/>
</dbReference>
<evidence type="ECO:0000313" key="3">
    <source>
        <dbReference type="Proteomes" id="UP000283841"/>
    </source>
</evidence>
<organism evidence="2 3">
    <name type="scientific">Byssochlamys spectabilis</name>
    <name type="common">Paecilomyces variotii</name>
    <dbReference type="NCBI Taxonomy" id="264951"/>
    <lineage>
        <taxon>Eukaryota</taxon>
        <taxon>Fungi</taxon>
        <taxon>Dikarya</taxon>
        <taxon>Ascomycota</taxon>
        <taxon>Pezizomycotina</taxon>
        <taxon>Eurotiomycetes</taxon>
        <taxon>Eurotiomycetidae</taxon>
        <taxon>Eurotiales</taxon>
        <taxon>Thermoascaceae</taxon>
        <taxon>Paecilomyces</taxon>
    </lineage>
</organism>
<protein>
    <recommendedName>
        <fullName evidence="4">Methyltransferase</fullName>
    </recommendedName>
</protein>
<sequence>MAATTCRRDVTTELVYWKPAPGKVISTDFTTPGGEERFNALESLRTTHPVTIHDIRGQENDFTLDRNGFQYIHHEVPGLKDCSNEDLVAALLIPETETLVQKLTGATKTIVFAHRIRCKATDTAKRGDSRAPAYIVHSDFTVPGALHHLEVNVKDPAEREQLTKGRFCIINVWRPLKTITRDPLTVCDWTSVDPETDWMVNRLIFPHGRNEFGSVVYNDKHKWFYLSHQEPSEPLVFKQFDSKETGNGGVTLAHCAFIDPEYANSKARESIEIKMFAFMPEGSS</sequence>
<comment type="similarity">
    <text evidence="1">Belongs to the asaB hydroxylase/desaturase family.</text>
</comment>
<dbReference type="InterPro" id="IPR044053">
    <property type="entry name" value="AsaB-like"/>
</dbReference>
<dbReference type="GeneID" id="39594629"/>
<dbReference type="STRING" id="264951.A0A443I021"/>
<dbReference type="GO" id="GO:0016491">
    <property type="term" value="F:oxidoreductase activity"/>
    <property type="evidence" value="ECO:0007669"/>
    <property type="project" value="InterPro"/>
</dbReference>
<accession>A0A443I021</accession>
<dbReference type="RefSeq" id="XP_028487045.1">
    <property type="nucleotide sequence ID" value="XM_028625352.1"/>
</dbReference>
<comment type="caution">
    <text evidence="2">The sequence shown here is derived from an EMBL/GenBank/DDBJ whole genome shotgun (WGS) entry which is preliminary data.</text>
</comment>
<dbReference type="NCBIfam" id="NF041278">
    <property type="entry name" value="CmcJ_NvfI_EfuI"/>
    <property type="match status" value="1"/>
</dbReference>
<evidence type="ECO:0008006" key="4">
    <source>
        <dbReference type="Google" id="ProtNLM"/>
    </source>
</evidence>